<evidence type="ECO:0000256" key="9">
    <source>
        <dbReference type="SAM" id="SignalP"/>
    </source>
</evidence>
<feature type="chain" id="PRO_5032370121" evidence="9">
    <location>
        <begin position="22"/>
        <end position="1036"/>
    </location>
</feature>
<protein>
    <submittedName>
        <fullName evidence="11">SusC/RagA family TonB-linked outer membrane protein</fullName>
    </submittedName>
</protein>
<reference evidence="11" key="1">
    <citation type="journal article" date="2020" name="mSystems">
        <title>Genome- and Community-Level Interaction Insights into Carbon Utilization and Element Cycling Functions of Hydrothermarchaeota in Hydrothermal Sediment.</title>
        <authorList>
            <person name="Zhou Z."/>
            <person name="Liu Y."/>
            <person name="Xu W."/>
            <person name="Pan J."/>
            <person name="Luo Z.H."/>
            <person name="Li M."/>
        </authorList>
    </citation>
    <scope>NUCLEOTIDE SEQUENCE [LARGE SCALE GENOMIC DNA]</scope>
    <source>
        <strain evidence="11">SpSt-1217</strain>
    </source>
</reference>
<evidence type="ECO:0000313" key="11">
    <source>
        <dbReference type="EMBL" id="HDR50388.1"/>
    </source>
</evidence>
<feature type="signal peptide" evidence="9">
    <location>
        <begin position="1"/>
        <end position="21"/>
    </location>
</feature>
<keyword evidence="4 8" id="KW-0812">Transmembrane</keyword>
<dbReference type="SUPFAM" id="SSF49464">
    <property type="entry name" value="Carboxypeptidase regulatory domain-like"/>
    <property type="match status" value="1"/>
</dbReference>
<dbReference type="PROSITE" id="PS52016">
    <property type="entry name" value="TONB_DEPENDENT_REC_3"/>
    <property type="match status" value="1"/>
</dbReference>
<evidence type="ECO:0000256" key="7">
    <source>
        <dbReference type="ARBA" id="ARBA00023237"/>
    </source>
</evidence>
<dbReference type="EMBL" id="DSDK01000116">
    <property type="protein sequence ID" value="HDR50388.1"/>
    <property type="molecule type" value="Genomic_DNA"/>
</dbReference>
<dbReference type="InterPro" id="IPR012910">
    <property type="entry name" value="Plug_dom"/>
</dbReference>
<name>A0A831LMZ8_9BACT</name>
<proteinExistence type="inferred from homology"/>
<dbReference type="InterPro" id="IPR023997">
    <property type="entry name" value="TonB-dep_OMP_SusC/RagA_CS"/>
</dbReference>
<dbReference type="InterPro" id="IPR023996">
    <property type="entry name" value="TonB-dep_OMP_SusC/RagA"/>
</dbReference>
<dbReference type="NCBIfam" id="TIGR04056">
    <property type="entry name" value="OMP_RagA_SusC"/>
    <property type="match status" value="1"/>
</dbReference>
<keyword evidence="3 8" id="KW-1134">Transmembrane beta strand</keyword>
<dbReference type="InterPro" id="IPR036942">
    <property type="entry name" value="Beta-barrel_TonB_sf"/>
</dbReference>
<keyword evidence="6 8" id="KW-0472">Membrane</keyword>
<evidence type="ECO:0000256" key="1">
    <source>
        <dbReference type="ARBA" id="ARBA00004571"/>
    </source>
</evidence>
<dbReference type="InterPro" id="IPR008969">
    <property type="entry name" value="CarboxyPept-like_regulatory"/>
</dbReference>
<dbReference type="Gene3D" id="2.60.40.1120">
    <property type="entry name" value="Carboxypeptidase-like, regulatory domain"/>
    <property type="match status" value="1"/>
</dbReference>
<accession>A0A831LMZ8</accession>
<comment type="subcellular location">
    <subcellularLocation>
        <location evidence="1 8">Cell outer membrane</location>
        <topology evidence="1 8">Multi-pass membrane protein</topology>
    </subcellularLocation>
</comment>
<dbReference type="PANTHER" id="PTHR30069:SF29">
    <property type="entry name" value="HEMOGLOBIN AND HEMOGLOBIN-HAPTOGLOBIN-BINDING PROTEIN 1-RELATED"/>
    <property type="match status" value="1"/>
</dbReference>
<dbReference type="InterPro" id="IPR037066">
    <property type="entry name" value="Plug_dom_sf"/>
</dbReference>
<dbReference type="Gene3D" id="2.40.170.20">
    <property type="entry name" value="TonB-dependent receptor, beta-barrel domain"/>
    <property type="match status" value="1"/>
</dbReference>
<dbReference type="PANTHER" id="PTHR30069">
    <property type="entry name" value="TONB-DEPENDENT OUTER MEMBRANE RECEPTOR"/>
    <property type="match status" value="1"/>
</dbReference>
<keyword evidence="5 9" id="KW-0732">Signal</keyword>
<dbReference type="Pfam" id="PF07715">
    <property type="entry name" value="Plug"/>
    <property type="match status" value="1"/>
</dbReference>
<dbReference type="Gene3D" id="2.170.130.10">
    <property type="entry name" value="TonB-dependent receptor, plug domain"/>
    <property type="match status" value="1"/>
</dbReference>
<evidence type="ECO:0000256" key="6">
    <source>
        <dbReference type="ARBA" id="ARBA00023136"/>
    </source>
</evidence>
<dbReference type="InterPro" id="IPR039426">
    <property type="entry name" value="TonB-dep_rcpt-like"/>
</dbReference>
<evidence type="ECO:0000256" key="4">
    <source>
        <dbReference type="ARBA" id="ARBA00022692"/>
    </source>
</evidence>
<evidence type="ECO:0000256" key="3">
    <source>
        <dbReference type="ARBA" id="ARBA00022452"/>
    </source>
</evidence>
<keyword evidence="2 8" id="KW-0813">Transport</keyword>
<sequence>MKKFTFLFAIALFLGVQLLYAQTRDISGVVTNSGDGTTVPGASVVVEGTTLGTVTNIDGEFTLKVPADARRMIVSFVGMKTANVVLDSRTNYEIVLDPDIFGIDEVIVSGVSAETPRKKLSVSVGRVSETELKEVPASSAASALQGKMAGVTVVNSTGEPGSSSAILVRGATQIAGSQDPLIIVDGGLMEGKLQDINVDDIESIEVVKGASAAALYGSRAGNGVIVVTTKRGKGLGLNETVITVRNEYGVNQLATKYDLTKSHGYLLASDWQSYNTFTKFEGVTYPEGYSGGWGALQGARQLKADRYMDNPYAVYYDNQEEFYTGNDFYTNYISIQNNTGRTNYLISFENYEHRGILFDTDGFDRRSYRANIDHHISDKFNVSASNVFVQTHQNYPGGDSKYNGGVFFNLLLTAPDVDLGKPNPDGQPYAFLPDPWETTTENPLYNLWKKENDSEWTRFMGSYALNWDITDAVKLRGEYSFESANQMNTQYQPYDTYERGGAGFQYSEGLYYKYGSKLFAERAAANLFYSERIGDINIRAKTSFLYENEQFYSFSTTGYDFGVAGVPSFDAIKGNKTNTSYQSQIVSNNIFAILYLDYKDKYIFDGMYRYDGSSLFGENERWQPYYRVSGAWRISEDVSISGIQELKLRAAYGTAGQRPPFSAQYEVMSVSGGVATKSAKGNKDLKPSHTSEFEVGLDVDFLNRFSFSAVYANGVTTDQFLQAPQASYAMGWSTQWVNAGTLESNTIEASLNAKIVTTADFSWNANIVFDRNRNTITELNIPPYQTGPQGQEAFKAFYIREGETFGVMYGTHFLRSMDELAQQIEFMAGSMDDYTINSDGFVIPFGTEGTAEEKPVKQLDEEGNLAFVKTGDANPDFKVGFSNTFMYKGLSLYVLLDWKQGGDIYNKTAQWLTRDDRHGMMDQAGKPENQKKTIDYYKAFYDVNDFNDFWVEDGTYVKLRELALSYNLSQSTLSRAGLGFVKGAKFSVIGRNLLTFTNYSGFDPEVGTTDGTQIFAYDFMGYPNFRSFSASIELKF</sequence>
<comment type="similarity">
    <text evidence="8">Belongs to the TonB-dependent receptor family.</text>
</comment>
<evidence type="ECO:0000256" key="8">
    <source>
        <dbReference type="PROSITE-ProRule" id="PRU01360"/>
    </source>
</evidence>
<evidence type="ECO:0000256" key="2">
    <source>
        <dbReference type="ARBA" id="ARBA00022448"/>
    </source>
</evidence>
<dbReference type="GO" id="GO:0015344">
    <property type="term" value="F:siderophore uptake transmembrane transporter activity"/>
    <property type="evidence" value="ECO:0007669"/>
    <property type="project" value="TreeGrafter"/>
</dbReference>
<gene>
    <name evidence="11" type="ORF">ENN90_02040</name>
</gene>
<dbReference type="Proteomes" id="UP000886047">
    <property type="component" value="Unassembled WGS sequence"/>
</dbReference>
<dbReference type="GO" id="GO:0009279">
    <property type="term" value="C:cell outer membrane"/>
    <property type="evidence" value="ECO:0007669"/>
    <property type="project" value="UniProtKB-SubCell"/>
</dbReference>
<organism evidence="11">
    <name type="scientific">Mariniphaga anaerophila</name>
    <dbReference type="NCBI Taxonomy" id="1484053"/>
    <lineage>
        <taxon>Bacteria</taxon>
        <taxon>Pseudomonadati</taxon>
        <taxon>Bacteroidota</taxon>
        <taxon>Bacteroidia</taxon>
        <taxon>Marinilabiliales</taxon>
        <taxon>Prolixibacteraceae</taxon>
        <taxon>Mariniphaga</taxon>
    </lineage>
</organism>
<dbReference type="SUPFAM" id="SSF56935">
    <property type="entry name" value="Porins"/>
    <property type="match status" value="1"/>
</dbReference>
<evidence type="ECO:0000256" key="5">
    <source>
        <dbReference type="ARBA" id="ARBA00022729"/>
    </source>
</evidence>
<dbReference type="GO" id="GO:0044718">
    <property type="term" value="P:siderophore transmembrane transport"/>
    <property type="evidence" value="ECO:0007669"/>
    <property type="project" value="TreeGrafter"/>
</dbReference>
<feature type="domain" description="TonB-dependent receptor plug" evidence="10">
    <location>
        <begin position="118"/>
        <end position="224"/>
    </location>
</feature>
<dbReference type="Pfam" id="PF13715">
    <property type="entry name" value="CarbopepD_reg_2"/>
    <property type="match status" value="1"/>
</dbReference>
<keyword evidence="7 8" id="KW-0998">Cell outer membrane</keyword>
<comment type="caution">
    <text evidence="11">The sequence shown here is derived from an EMBL/GenBank/DDBJ whole genome shotgun (WGS) entry which is preliminary data.</text>
</comment>
<dbReference type="NCBIfam" id="TIGR04057">
    <property type="entry name" value="SusC_RagA_signa"/>
    <property type="match status" value="1"/>
</dbReference>
<evidence type="ECO:0000259" key="10">
    <source>
        <dbReference type="Pfam" id="PF07715"/>
    </source>
</evidence>
<dbReference type="AlphaFoldDB" id="A0A831LMZ8"/>